<dbReference type="PANTHER" id="PTHR40082">
    <property type="entry name" value="BLR5956 PROTEIN"/>
    <property type="match status" value="1"/>
</dbReference>
<dbReference type="Gene3D" id="1.10.10.10">
    <property type="entry name" value="Winged helix-like DNA-binding domain superfamily/Winged helix DNA-binding domain"/>
    <property type="match status" value="1"/>
</dbReference>
<evidence type="ECO:0000256" key="2">
    <source>
        <dbReference type="PROSITE-ProRule" id="PRU01091"/>
    </source>
</evidence>
<sequence length="377" mass="40796">MTDLQPTTVPGFRADQLEGFRIGVTSDRRAEDLIDALERRGATVVHAPTLRIAHSQHDDQLITDTREVIARRPDVLLATTSYGIRRWFEVSDAAGLGEALVDALGETAILVRGPKARGAIRAAGLNDVGMSDEETTASLVTRAIALFPEPKTVAVQLHGYTDEKQLQRLRRAGHTVLTVAPYRWLKPDENDERVHRLLDLIVTSQLDAVTFTSAPAVDALFGAAQFLGCYDEVIDAFRHEVLAAAVGPVTAAPLIAVGIEPIQPDRYRMGALIRLVCEHLETHAISTVDTRHGRVSLRGCVVERDGSRTALPPAALALFRTLMAAKGAVVPRANLAAGLPGAVDDHALEVALSRLRQLLAVPGLVQTVIKRGYRIDV</sequence>
<dbReference type="InterPro" id="IPR003754">
    <property type="entry name" value="4pyrrol_synth_uPrphyn_synth"/>
</dbReference>
<evidence type="ECO:0000313" key="4">
    <source>
        <dbReference type="EMBL" id="PWC08280.1"/>
    </source>
</evidence>
<dbReference type="NCBIfam" id="NF005568">
    <property type="entry name" value="PRK07239.1"/>
    <property type="match status" value="1"/>
</dbReference>
<dbReference type="Pfam" id="PF02602">
    <property type="entry name" value="HEM4"/>
    <property type="match status" value="1"/>
</dbReference>
<reference evidence="5" key="1">
    <citation type="submission" date="2018-04" db="EMBL/GenBank/DDBJ databases">
        <authorList>
            <person name="Liu S."/>
            <person name="Wang Z."/>
            <person name="Li J."/>
        </authorList>
    </citation>
    <scope>NUCLEOTIDE SEQUENCE [LARGE SCALE GENOMIC DNA]</scope>
    <source>
        <strain evidence="5">622</strain>
    </source>
</reference>
<dbReference type="SMART" id="SM00862">
    <property type="entry name" value="Trans_reg_C"/>
    <property type="match status" value="1"/>
</dbReference>
<dbReference type="GO" id="GO:0006355">
    <property type="term" value="P:regulation of DNA-templated transcription"/>
    <property type="evidence" value="ECO:0007669"/>
    <property type="project" value="InterPro"/>
</dbReference>
<dbReference type="InterPro" id="IPR036388">
    <property type="entry name" value="WH-like_DNA-bd_sf"/>
</dbReference>
<dbReference type="InterPro" id="IPR036108">
    <property type="entry name" value="4pyrrol_syn_uPrphyn_synt_sf"/>
</dbReference>
<dbReference type="AlphaFoldDB" id="A0A2U1THG1"/>
<dbReference type="SUPFAM" id="SSF46894">
    <property type="entry name" value="C-terminal effector domain of the bipartite response regulators"/>
    <property type="match status" value="1"/>
</dbReference>
<evidence type="ECO:0000313" key="5">
    <source>
        <dbReference type="Proteomes" id="UP000244962"/>
    </source>
</evidence>
<gene>
    <name evidence="4" type="ORF">DF223_02760</name>
</gene>
<dbReference type="InterPro" id="IPR001867">
    <property type="entry name" value="OmpR/PhoB-type_DNA-bd"/>
</dbReference>
<comment type="caution">
    <text evidence="4">The sequence shown here is derived from an EMBL/GenBank/DDBJ whole genome shotgun (WGS) entry which is preliminary data.</text>
</comment>
<dbReference type="GO" id="GO:0000160">
    <property type="term" value="P:phosphorelay signal transduction system"/>
    <property type="evidence" value="ECO:0007669"/>
    <property type="project" value="InterPro"/>
</dbReference>
<evidence type="ECO:0000259" key="3">
    <source>
        <dbReference type="PROSITE" id="PS51755"/>
    </source>
</evidence>
<dbReference type="PANTHER" id="PTHR40082:SF1">
    <property type="entry name" value="BLR5956 PROTEIN"/>
    <property type="match status" value="1"/>
</dbReference>
<dbReference type="EMBL" id="QEFB01000001">
    <property type="protein sequence ID" value="PWC08280.1"/>
    <property type="molecule type" value="Genomic_DNA"/>
</dbReference>
<protein>
    <submittedName>
        <fullName evidence="4">Uroporphyrinogen-III synthase</fullName>
    </submittedName>
</protein>
<dbReference type="CDD" id="cd06578">
    <property type="entry name" value="HemD"/>
    <property type="match status" value="1"/>
</dbReference>
<dbReference type="PROSITE" id="PS51755">
    <property type="entry name" value="OMPR_PHOB"/>
    <property type="match status" value="1"/>
</dbReference>
<keyword evidence="5" id="KW-1185">Reference proteome</keyword>
<dbReference type="SUPFAM" id="SSF69618">
    <property type="entry name" value="HemD-like"/>
    <property type="match status" value="1"/>
</dbReference>
<dbReference type="Pfam" id="PF00486">
    <property type="entry name" value="Trans_reg_C"/>
    <property type="match status" value="1"/>
</dbReference>
<proteinExistence type="predicted"/>
<dbReference type="RefSeq" id="WP_108962080.1">
    <property type="nucleotide sequence ID" value="NZ_QEFB01000001.1"/>
</dbReference>
<dbReference type="GO" id="GO:0003677">
    <property type="term" value="F:DNA binding"/>
    <property type="evidence" value="ECO:0007669"/>
    <property type="project" value="UniProtKB-UniRule"/>
</dbReference>
<feature type="DNA-binding region" description="OmpR/PhoB-type" evidence="2">
    <location>
        <begin position="285"/>
        <end position="377"/>
    </location>
</feature>
<keyword evidence="1 2" id="KW-0238">DNA-binding</keyword>
<dbReference type="Proteomes" id="UP000244962">
    <property type="component" value="Unassembled WGS sequence"/>
</dbReference>
<dbReference type="InterPro" id="IPR016032">
    <property type="entry name" value="Sig_transdc_resp-reg_C-effctor"/>
</dbReference>
<dbReference type="GO" id="GO:0006780">
    <property type="term" value="P:uroporphyrinogen III biosynthetic process"/>
    <property type="evidence" value="ECO:0007669"/>
    <property type="project" value="InterPro"/>
</dbReference>
<name>A0A2U1THG1_9MICO</name>
<evidence type="ECO:0000256" key="1">
    <source>
        <dbReference type="ARBA" id="ARBA00023125"/>
    </source>
</evidence>
<dbReference type="GO" id="GO:0004852">
    <property type="term" value="F:uroporphyrinogen-III synthase activity"/>
    <property type="evidence" value="ECO:0007669"/>
    <property type="project" value="InterPro"/>
</dbReference>
<feature type="domain" description="OmpR/PhoB-type" evidence="3">
    <location>
        <begin position="285"/>
        <end position="377"/>
    </location>
</feature>
<accession>A0A2U1THG1</accession>
<organism evidence="4 5">
    <name type="scientific">Mycetocola zhujimingii</name>
    <dbReference type="NCBI Taxonomy" id="2079792"/>
    <lineage>
        <taxon>Bacteria</taxon>
        <taxon>Bacillati</taxon>
        <taxon>Actinomycetota</taxon>
        <taxon>Actinomycetes</taxon>
        <taxon>Micrococcales</taxon>
        <taxon>Microbacteriaceae</taxon>
        <taxon>Mycetocola</taxon>
    </lineage>
</organism>
<dbReference type="CDD" id="cd00383">
    <property type="entry name" value="trans_reg_C"/>
    <property type="match status" value="1"/>
</dbReference>
<dbReference type="InterPro" id="IPR039793">
    <property type="entry name" value="UROS/Hem4"/>
</dbReference>
<dbReference type="Gene3D" id="3.40.50.10090">
    <property type="match status" value="2"/>
</dbReference>